<evidence type="ECO:0000256" key="2">
    <source>
        <dbReference type="ARBA" id="ARBA00005695"/>
    </source>
</evidence>
<dbReference type="Proteomes" id="UP000298781">
    <property type="component" value="Chromosome"/>
</dbReference>
<dbReference type="InterPro" id="IPR030678">
    <property type="entry name" value="Peptide/Ni-bd"/>
</dbReference>
<proteinExistence type="inferred from homology"/>
<keyword evidence="7" id="KW-1185">Reference proteome</keyword>
<gene>
    <name evidence="6" type="ORF">E8M01_21495</name>
</gene>
<dbReference type="GO" id="GO:1904680">
    <property type="term" value="F:peptide transmembrane transporter activity"/>
    <property type="evidence" value="ECO:0007669"/>
    <property type="project" value="TreeGrafter"/>
</dbReference>
<dbReference type="PIRSF" id="PIRSF002741">
    <property type="entry name" value="MppA"/>
    <property type="match status" value="1"/>
</dbReference>
<dbReference type="KEGG" id="pstg:E8M01_21495"/>
<dbReference type="PANTHER" id="PTHR30290:SF38">
    <property type="entry name" value="D,D-DIPEPTIDE-BINDING PERIPLASMIC PROTEIN DDPA-RELATED"/>
    <property type="match status" value="1"/>
</dbReference>
<evidence type="ECO:0000259" key="5">
    <source>
        <dbReference type="Pfam" id="PF00496"/>
    </source>
</evidence>
<dbReference type="CDD" id="cd08502">
    <property type="entry name" value="PBP2_NikA_DppA_OppA_like_16"/>
    <property type="match status" value="1"/>
</dbReference>
<dbReference type="GO" id="GO:0015833">
    <property type="term" value="P:peptide transport"/>
    <property type="evidence" value="ECO:0007669"/>
    <property type="project" value="TreeGrafter"/>
</dbReference>
<dbReference type="PANTHER" id="PTHR30290">
    <property type="entry name" value="PERIPLASMIC BINDING COMPONENT OF ABC TRANSPORTER"/>
    <property type="match status" value="1"/>
</dbReference>
<dbReference type="AlphaFoldDB" id="A0A4D7BAS0"/>
<dbReference type="GO" id="GO:0030288">
    <property type="term" value="C:outer membrane-bounded periplasmic space"/>
    <property type="evidence" value="ECO:0007669"/>
    <property type="project" value="UniProtKB-ARBA"/>
</dbReference>
<dbReference type="InterPro" id="IPR000914">
    <property type="entry name" value="SBP_5_dom"/>
</dbReference>
<dbReference type="InterPro" id="IPR039424">
    <property type="entry name" value="SBP_5"/>
</dbReference>
<dbReference type="InterPro" id="IPR006311">
    <property type="entry name" value="TAT_signal"/>
</dbReference>
<accession>A0A4D7BAS0</accession>
<dbReference type="SUPFAM" id="SSF53850">
    <property type="entry name" value="Periplasmic binding protein-like II"/>
    <property type="match status" value="1"/>
</dbReference>
<comment type="subcellular location">
    <subcellularLocation>
        <location evidence="1">Periplasm</location>
    </subcellularLocation>
</comment>
<dbReference type="OrthoDB" id="9803988at2"/>
<evidence type="ECO:0000313" key="6">
    <source>
        <dbReference type="EMBL" id="QCI66576.1"/>
    </source>
</evidence>
<protein>
    <submittedName>
        <fullName evidence="6">ABC transporter substrate-binding protein</fullName>
    </submittedName>
</protein>
<dbReference type="GO" id="GO:0043190">
    <property type="term" value="C:ATP-binding cassette (ABC) transporter complex"/>
    <property type="evidence" value="ECO:0007669"/>
    <property type="project" value="InterPro"/>
</dbReference>
<dbReference type="Pfam" id="PF00496">
    <property type="entry name" value="SBP_bac_5"/>
    <property type="match status" value="1"/>
</dbReference>
<sequence>MSSVKLSRRSVVAGAAATAGALSAPISVSAQQPQDVLRVVMHSDLRIVDPIWTTAYITRNHGYMIYDTLLAMDAKGEIQPQMLQGFTASADKLTYDFTLRDGLLWHDNQPVTAEDCVASIKRWGARDALGQTVLGFVEAITVKDAKSFQIKLKEPTGLLIFALGKPSSNVPFMMPKRVADTDPNTQISDFTGSGPFRMVREEWRPGDKAVYVKFDGYKPRAEPPSSLAGGKVAKVNRVEWRVIADQQQAANALLAGEIDLMEAPSHDLLPLLKGDRSIKLVEWNPLGNQYTMRFNQSVKPFDNPKIRQAVLYALNQEDFLKATIGDPEYYKVCKAMFVCGTPLETTAGMEDKLESNFAKSRQLLQEAGYNREPIVLLHSTDLQVLTNLGPVAKSLLERGGFVVDMQSMDWQTVVARRVKKDPPAQGGWNAMLTSWVSADILNPVMAGFFNATGDKAAFGWPNDPELEALRQRFARAGTPAEQKSIAEAVQRRVAESPTHVHLGQWYQPGATRPNISGWIPAPAPIFWNIEKGRGA</sequence>
<dbReference type="Gene3D" id="3.10.105.10">
    <property type="entry name" value="Dipeptide-binding Protein, Domain 3"/>
    <property type="match status" value="1"/>
</dbReference>
<dbReference type="EMBL" id="CP039690">
    <property type="protein sequence ID" value="QCI66576.1"/>
    <property type="molecule type" value="Genomic_DNA"/>
</dbReference>
<dbReference type="Gene3D" id="3.40.190.10">
    <property type="entry name" value="Periplasmic binding protein-like II"/>
    <property type="match status" value="1"/>
</dbReference>
<comment type="similarity">
    <text evidence="2">Belongs to the bacterial solute-binding protein 5 family.</text>
</comment>
<evidence type="ECO:0000256" key="4">
    <source>
        <dbReference type="SAM" id="SignalP"/>
    </source>
</evidence>
<evidence type="ECO:0000256" key="1">
    <source>
        <dbReference type="ARBA" id="ARBA00004418"/>
    </source>
</evidence>
<feature type="chain" id="PRO_5020824362" evidence="4">
    <location>
        <begin position="31"/>
        <end position="535"/>
    </location>
</feature>
<keyword evidence="3 4" id="KW-0732">Signal</keyword>
<feature type="signal peptide" evidence="4">
    <location>
        <begin position="1"/>
        <end position="30"/>
    </location>
</feature>
<feature type="domain" description="Solute-binding protein family 5" evidence="5">
    <location>
        <begin position="77"/>
        <end position="440"/>
    </location>
</feature>
<dbReference type="RefSeq" id="WP_136962017.1">
    <property type="nucleotide sequence ID" value="NZ_CP039690.1"/>
</dbReference>
<evidence type="ECO:0000313" key="7">
    <source>
        <dbReference type="Proteomes" id="UP000298781"/>
    </source>
</evidence>
<reference evidence="6 7" key="1">
    <citation type="submission" date="2019-04" db="EMBL/GenBank/DDBJ databases">
        <title>Phreatobacter aquaticus sp. nov.</title>
        <authorList>
            <person name="Choi A."/>
        </authorList>
    </citation>
    <scope>NUCLEOTIDE SEQUENCE [LARGE SCALE GENOMIC DNA]</scope>
    <source>
        <strain evidence="6 7">KCTC 52518</strain>
    </source>
</reference>
<evidence type="ECO:0000256" key="3">
    <source>
        <dbReference type="ARBA" id="ARBA00022729"/>
    </source>
</evidence>
<organism evidence="6 7">
    <name type="scientific">Phreatobacter stygius</name>
    <dbReference type="NCBI Taxonomy" id="1940610"/>
    <lineage>
        <taxon>Bacteria</taxon>
        <taxon>Pseudomonadati</taxon>
        <taxon>Pseudomonadota</taxon>
        <taxon>Alphaproteobacteria</taxon>
        <taxon>Hyphomicrobiales</taxon>
        <taxon>Phreatobacteraceae</taxon>
        <taxon>Phreatobacter</taxon>
    </lineage>
</organism>
<name>A0A4D7BAS0_9HYPH</name>
<dbReference type="PROSITE" id="PS51318">
    <property type="entry name" value="TAT"/>
    <property type="match status" value="1"/>
</dbReference>